<dbReference type="InterPro" id="IPR043136">
    <property type="entry name" value="B30.2/SPRY_sf"/>
</dbReference>
<keyword evidence="1" id="KW-0479">Metal-binding</keyword>
<dbReference type="GeneTree" id="ENSGT01030000234583"/>
<evidence type="ECO:0000259" key="5">
    <source>
        <dbReference type="PROSITE" id="PS50188"/>
    </source>
</evidence>
<reference evidence="6" key="2">
    <citation type="submission" date="2020-05" db="UniProtKB">
        <authorList>
            <consortium name="Ensembl"/>
        </authorList>
    </citation>
    <scope>IDENTIFICATION</scope>
</reference>
<dbReference type="InterPro" id="IPR006574">
    <property type="entry name" value="PRY"/>
</dbReference>
<dbReference type="PANTHER" id="PTHR25465:SF71">
    <property type="entry name" value="E3 UBIQUITIN-PROTEIN LIGASE TRIM39-LIKE"/>
    <property type="match status" value="1"/>
</dbReference>
<organism evidence="6">
    <name type="scientific">Xenopus tropicalis</name>
    <name type="common">Western clawed frog</name>
    <name type="synonym">Silurana tropicalis</name>
    <dbReference type="NCBI Taxonomy" id="8364"/>
    <lineage>
        <taxon>Eukaryota</taxon>
        <taxon>Metazoa</taxon>
        <taxon>Chordata</taxon>
        <taxon>Craniata</taxon>
        <taxon>Vertebrata</taxon>
        <taxon>Euteleostomi</taxon>
        <taxon>Amphibia</taxon>
        <taxon>Batrachia</taxon>
        <taxon>Anura</taxon>
        <taxon>Pipoidea</taxon>
        <taxon>Pipidae</taxon>
        <taxon>Xenopodinae</taxon>
        <taxon>Xenopus</taxon>
        <taxon>Silurana</taxon>
    </lineage>
</organism>
<dbReference type="Pfam" id="PF00622">
    <property type="entry name" value="SPRY"/>
    <property type="match status" value="2"/>
</dbReference>
<dbReference type="PRINTS" id="PR01407">
    <property type="entry name" value="BUTYPHLNCDUF"/>
</dbReference>
<feature type="domain" description="B30.2/SPRY" evidence="5">
    <location>
        <begin position="327"/>
        <end position="516"/>
    </location>
</feature>
<dbReference type="PANTHER" id="PTHR25465">
    <property type="entry name" value="B-BOX DOMAIN CONTAINING"/>
    <property type="match status" value="1"/>
</dbReference>
<dbReference type="InParanoid" id="A0A6I8QDK9"/>
<dbReference type="InterPro" id="IPR003879">
    <property type="entry name" value="Butyrophylin_SPRY"/>
</dbReference>
<sequence length="516" mass="58574">MDGGTPRGQGGRIQQLGIKMHQLDLRVNITEELCNLAGTLGSLLAQGSDGAALCGAEGADNEGREADGIMAPGLADTVLGIRRLIYGQEATDLVLDINTAGNHVSVSGDRKSASYSQTELHYPQSPERFQDEPQALSSRSFPSGRHYWEVEGSESGGWGVGVAYPSIGRRGWQTSIGNNNNSWGLYRWYNNDRYTGRHDSKWTLLPPIVSCRRIGIWLDYEAGRLSFYELSEPIRRLHTFTASFTEPLHAAFWVRGEDAWVRIIREREKGAEVLTLERETDRQIRDSEDLTPGREKLDPETRIKEEAAVSHIIYKREAEREELAGQMEADTVLVINGLMHGQEATDLVLDINTAHNRVSVSMDRKSASYSLTELHYPQSPERFQDFPQALSSRSFPSGRHYWEVEGSESGDWGVGAAYPSIERGGRQSWIGNNNKSWGLYRWRYNRFRVRHDSKWTYMARVPSCRRIRIWLDYEAGRLSFYELSEPIRHLHTFTASFTEPLHALLYVYGAWVRIIS</sequence>
<evidence type="ECO:0000313" key="6">
    <source>
        <dbReference type="Ensembl" id="ENSXETP00000066646"/>
    </source>
</evidence>
<dbReference type="SMART" id="SM00589">
    <property type="entry name" value="PRY"/>
    <property type="match status" value="2"/>
</dbReference>
<name>A0A6I8QDK9_XENTR</name>
<dbReference type="InterPro" id="IPR001870">
    <property type="entry name" value="B30.2/SPRY"/>
</dbReference>
<dbReference type="InterPro" id="IPR051051">
    <property type="entry name" value="E3_ubiq-ligase_TRIM/RNF"/>
</dbReference>
<dbReference type="GO" id="GO:0005737">
    <property type="term" value="C:cytoplasm"/>
    <property type="evidence" value="ECO:0007669"/>
    <property type="project" value="UniProtKB-ARBA"/>
</dbReference>
<keyword evidence="4" id="KW-0175">Coiled coil</keyword>
<dbReference type="CDD" id="cd12891">
    <property type="entry name" value="SPRY_PRY_C-I_2"/>
    <property type="match status" value="2"/>
</dbReference>
<evidence type="ECO:0000256" key="2">
    <source>
        <dbReference type="ARBA" id="ARBA00022771"/>
    </source>
</evidence>
<evidence type="ECO:0000256" key="1">
    <source>
        <dbReference type="ARBA" id="ARBA00022723"/>
    </source>
</evidence>
<dbReference type="GO" id="GO:0008270">
    <property type="term" value="F:zinc ion binding"/>
    <property type="evidence" value="ECO:0007669"/>
    <property type="project" value="UniProtKB-KW"/>
</dbReference>
<proteinExistence type="predicted"/>
<dbReference type="SUPFAM" id="SSF49899">
    <property type="entry name" value="Concanavalin A-like lectins/glucanases"/>
    <property type="match status" value="2"/>
</dbReference>
<evidence type="ECO:0000256" key="3">
    <source>
        <dbReference type="ARBA" id="ARBA00022833"/>
    </source>
</evidence>
<dbReference type="InterPro" id="IPR003877">
    <property type="entry name" value="SPRY_dom"/>
</dbReference>
<keyword evidence="2" id="KW-0863">Zinc-finger</keyword>
<accession>A0A6I8QDK9</accession>
<dbReference type="PROSITE" id="PS50188">
    <property type="entry name" value="B302_SPRY"/>
    <property type="match status" value="2"/>
</dbReference>
<keyword evidence="3" id="KW-0862">Zinc</keyword>
<dbReference type="Bgee" id="ENSXETG00000039120">
    <property type="expression patterns" value="Expressed in neurula embryo and 8 other cell types or tissues"/>
</dbReference>
<feature type="domain" description="B30.2/SPRY" evidence="5">
    <location>
        <begin position="73"/>
        <end position="270"/>
    </location>
</feature>
<dbReference type="InterPro" id="IPR013320">
    <property type="entry name" value="ConA-like_dom_sf"/>
</dbReference>
<dbReference type="Ensembl" id="ENSXETT00000088165">
    <property type="protein sequence ID" value="ENSXETP00000066646"/>
    <property type="gene ID" value="ENSXETG00000039120"/>
</dbReference>
<dbReference type="Pfam" id="PF13765">
    <property type="entry name" value="PRY"/>
    <property type="match status" value="2"/>
</dbReference>
<protein>
    <recommendedName>
        <fullName evidence="5">B30.2/SPRY domain-containing protein</fullName>
    </recommendedName>
</protein>
<dbReference type="AlphaFoldDB" id="A0A6I8QDK9"/>
<dbReference type="Gene3D" id="2.60.120.920">
    <property type="match status" value="2"/>
</dbReference>
<reference evidence="6" key="1">
    <citation type="journal article" date="2010" name="Science">
        <title>The genome of the Western clawed frog Xenopus tropicalis.</title>
        <authorList>
            <person name="Hellsten U."/>
            <person name="Harland R.M."/>
            <person name="Gilchrist M.J."/>
            <person name="Hendrix D."/>
            <person name="Jurka J."/>
            <person name="Kapitonov V."/>
            <person name="Ovcharenko I."/>
            <person name="Putnam N.H."/>
            <person name="Shu S."/>
            <person name="Taher L."/>
            <person name="Blitz I.L."/>
            <person name="Blumberg B."/>
            <person name="Dichmann D.S."/>
            <person name="Dubchak I."/>
            <person name="Amaya E."/>
            <person name="Detter J.C."/>
            <person name="Fletcher R."/>
            <person name="Gerhard D.S."/>
            <person name="Goodstein D."/>
            <person name="Graves T."/>
            <person name="Grigoriev I.V."/>
            <person name="Grimwood J."/>
            <person name="Kawashima T."/>
            <person name="Lindquist E."/>
            <person name="Lucas S.M."/>
            <person name="Mead P.E."/>
            <person name="Mitros T."/>
            <person name="Ogino H."/>
            <person name="Ohta Y."/>
            <person name="Poliakov A.V."/>
            <person name="Pollet N."/>
            <person name="Robert J."/>
            <person name="Salamov A."/>
            <person name="Sater A.K."/>
            <person name="Schmutz J."/>
            <person name="Terry A."/>
            <person name="Vize P.D."/>
            <person name="Warren W.C."/>
            <person name="Wells D."/>
            <person name="Wills A."/>
            <person name="Wilson R.K."/>
            <person name="Zimmerman L.B."/>
            <person name="Zorn A.M."/>
            <person name="Grainger R."/>
            <person name="Grammer T."/>
            <person name="Khokha M.K."/>
            <person name="Richardson P.M."/>
            <person name="Rokhsar D.S."/>
        </authorList>
    </citation>
    <scope>NUCLEOTIDE SEQUENCE [LARGE SCALE GENOMIC DNA]</scope>
    <source>
        <strain evidence="6">Nigerian</strain>
    </source>
</reference>
<dbReference type="SMART" id="SM00449">
    <property type="entry name" value="SPRY"/>
    <property type="match status" value="2"/>
</dbReference>
<evidence type="ECO:0000256" key="4">
    <source>
        <dbReference type="ARBA" id="ARBA00023054"/>
    </source>
</evidence>